<evidence type="ECO:0000313" key="1">
    <source>
        <dbReference type="EMBL" id="KAB0498250.1"/>
    </source>
</evidence>
<reference evidence="1 4" key="3">
    <citation type="submission" date="2019-09" db="EMBL/GenBank/DDBJ databases">
        <title>Draft genome sequences of 48 bacterial type strains from the CCUG.</title>
        <authorList>
            <person name="Tunovic T."/>
            <person name="Pineiro-Iglesias B."/>
            <person name="Unosson C."/>
            <person name="Inganas E."/>
            <person name="Ohlen M."/>
            <person name="Cardew S."/>
            <person name="Jensie-Markopoulos S."/>
            <person name="Salva-Serra F."/>
            <person name="Jaen-Luchoro D."/>
            <person name="Karlsson R."/>
            <person name="Svensson-Stadler L."/>
            <person name="Chun J."/>
            <person name="Moore E."/>
        </authorList>
    </citation>
    <scope>NUCLEOTIDE SEQUENCE [LARGE SCALE GENOMIC DNA]</scope>
    <source>
        <strain evidence="1 4">CCUG 51522</strain>
    </source>
</reference>
<keyword evidence="3" id="KW-1185">Reference proteome</keyword>
<gene>
    <name evidence="1" type="ORF">F7R14_27305</name>
    <name evidence="2" type="ORF">SAMN04490191_5107</name>
</gene>
<dbReference type="EMBL" id="LT629746">
    <property type="protein sequence ID" value="SDT54813.1"/>
    <property type="molecule type" value="Genomic_DNA"/>
</dbReference>
<dbReference type="Proteomes" id="UP000182814">
    <property type="component" value="Chromosome I"/>
</dbReference>
<evidence type="ECO:0000313" key="3">
    <source>
        <dbReference type="Proteomes" id="UP000182814"/>
    </source>
</evidence>
<organism evidence="2 3">
    <name type="scientific">Pseudomonas lini</name>
    <dbReference type="NCBI Taxonomy" id="163011"/>
    <lineage>
        <taxon>Bacteria</taxon>
        <taxon>Pseudomonadati</taxon>
        <taxon>Pseudomonadota</taxon>
        <taxon>Gammaproteobacteria</taxon>
        <taxon>Pseudomonadales</taxon>
        <taxon>Pseudomonadaceae</taxon>
        <taxon>Pseudomonas</taxon>
    </lineage>
</organism>
<accession>A0A0J6KBP9</accession>
<evidence type="ECO:0000313" key="4">
    <source>
        <dbReference type="Proteomes" id="UP000434925"/>
    </source>
</evidence>
<dbReference type="Proteomes" id="UP000434925">
    <property type="component" value="Unassembled WGS sequence"/>
</dbReference>
<proteinExistence type="predicted"/>
<dbReference type="PATRIC" id="fig|163011.3.peg.3401"/>
<reference evidence="3" key="1">
    <citation type="submission" date="2016-10" db="EMBL/GenBank/DDBJ databases">
        <authorList>
            <person name="Varghese N."/>
            <person name="Submissions S."/>
        </authorList>
    </citation>
    <scope>NUCLEOTIDE SEQUENCE [LARGE SCALE GENOMIC DNA]</scope>
    <source>
        <strain evidence="3">BS3782</strain>
    </source>
</reference>
<evidence type="ECO:0000313" key="2">
    <source>
        <dbReference type="EMBL" id="SDT54813.1"/>
    </source>
</evidence>
<name>A0A0J6KBP9_9PSED</name>
<sequence>MPFKIIKSASAFIDKNWSNHKKVIFAAGVCIAGFFAFANDAIDLLKPLADKLNASQGIDNPEIVVINARLTPFYPTTKIEREKDQVFLQVKLRNYGKSPVTFTSADISVLKSKTAGQGVAFTQSRCALSNDPNSNTPIEIKAGESKWITISNAIHLPGLSTWLTDAELAKITVQTPEEPFTISENFYVKDINSKFSVLFGSDSIIQATLYTGIKIQERVLPFQLSKGKDIFANDGSLQQDWFIANWKHWNPNAISFGKDCSDDS</sequence>
<dbReference type="RefSeq" id="WP_048395186.1">
    <property type="nucleotide sequence ID" value="NZ_JYLB01000003.1"/>
</dbReference>
<dbReference type="AlphaFoldDB" id="A0A0J6KBP9"/>
<protein>
    <submittedName>
        <fullName evidence="2">Uncharacterized protein</fullName>
    </submittedName>
</protein>
<reference evidence="2" key="2">
    <citation type="submission" date="2016-10" db="EMBL/GenBank/DDBJ databases">
        <authorList>
            <person name="de Groot N.N."/>
        </authorList>
    </citation>
    <scope>NUCLEOTIDE SEQUENCE [LARGE SCALE GENOMIC DNA]</scope>
    <source>
        <strain evidence="2">BS3782</strain>
    </source>
</reference>
<dbReference type="EMBL" id="VZPO01000013">
    <property type="protein sequence ID" value="KAB0498250.1"/>
    <property type="molecule type" value="Genomic_DNA"/>
</dbReference>